<dbReference type="SUPFAM" id="SSF103481">
    <property type="entry name" value="Multidrug resistance efflux transporter EmrE"/>
    <property type="match status" value="2"/>
</dbReference>
<evidence type="ECO:0000256" key="6">
    <source>
        <dbReference type="SAM" id="Phobius"/>
    </source>
</evidence>
<keyword evidence="3 6" id="KW-0812">Transmembrane</keyword>
<feature type="transmembrane region" description="Helical" evidence="6">
    <location>
        <begin position="37"/>
        <end position="56"/>
    </location>
</feature>
<dbReference type="GO" id="GO:0016020">
    <property type="term" value="C:membrane"/>
    <property type="evidence" value="ECO:0007669"/>
    <property type="project" value="UniProtKB-SubCell"/>
</dbReference>
<organism evidence="8 9">
    <name type="scientific">Acetoanaerobium noterae</name>
    <dbReference type="NCBI Taxonomy" id="745369"/>
    <lineage>
        <taxon>Bacteria</taxon>
        <taxon>Bacillati</taxon>
        <taxon>Bacillota</taxon>
        <taxon>Clostridia</taxon>
        <taxon>Peptostreptococcales</taxon>
        <taxon>Filifactoraceae</taxon>
        <taxon>Acetoanaerobium</taxon>
    </lineage>
</organism>
<keyword evidence="9" id="KW-1185">Reference proteome</keyword>
<accession>A0A1T5AQA8</accession>
<feature type="transmembrane region" description="Helical" evidence="6">
    <location>
        <begin position="7"/>
        <end position="25"/>
    </location>
</feature>
<proteinExistence type="inferred from homology"/>
<dbReference type="AlphaFoldDB" id="A0A1T5AQA8"/>
<evidence type="ECO:0000256" key="3">
    <source>
        <dbReference type="ARBA" id="ARBA00022692"/>
    </source>
</evidence>
<evidence type="ECO:0000256" key="2">
    <source>
        <dbReference type="ARBA" id="ARBA00007362"/>
    </source>
</evidence>
<feature type="transmembrane region" description="Helical" evidence="6">
    <location>
        <begin position="94"/>
        <end position="116"/>
    </location>
</feature>
<dbReference type="Proteomes" id="UP000243406">
    <property type="component" value="Unassembled WGS sequence"/>
</dbReference>
<dbReference type="PANTHER" id="PTHR32322">
    <property type="entry name" value="INNER MEMBRANE TRANSPORTER"/>
    <property type="match status" value="1"/>
</dbReference>
<gene>
    <name evidence="8" type="ORF">SAMN02745120_1102</name>
</gene>
<evidence type="ECO:0000256" key="4">
    <source>
        <dbReference type="ARBA" id="ARBA00022989"/>
    </source>
</evidence>
<feature type="transmembrane region" description="Helical" evidence="6">
    <location>
        <begin position="213"/>
        <end position="234"/>
    </location>
</feature>
<comment type="subcellular location">
    <subcellularLocation>
        <location evidence="1">Membrane</location>
        <topology evidence="1">Multi-pass membrane protein</topology>
    </subcellularLocation>
</comment>
<dbReference type="InterPro" id="IPR000620">
    <property type="entry name" value="EamA_dom"/>
</dbReference>
<keyword evidence="4 6" id="KW-1133">Transmembrane helix</keyword>
<keyword evidence="5 6" id="KW-0472">Membrane</keyword>
<feature type="transmembrane region" description="Helical" evidence="6">
    <location>
        <begin position="246"/>
        <end position="265"/>
    </location>
</feature>
<reference evidence="9" key="1">
    <citation type="submission" date="2017-02" db="EMBL/GenBank/DDBJ databases">
        <authorList>
            <person name="Varghese N."/>
            <person name="Submissions S."/>
        </authorList>
    </citation>
    <scope>NUCLEOTIDE SEQUENCE [LARGE SCALE GENOMIC DNA]</scope>
    <source>
        <strain evidence="9">ATCC 35199</strain>
    </source>
</reference>
<evidence type="ECO:0000256" key="5">
    <source>
        <dbReference type="ARBA" id="ARBA00023136"/>
    </source>
</evidence>
<dbReference type="OrthoDB" id="6707571at2"/>
<evidence type="ECO:0000256" key="1">
    <source>
        <dbReference type="ARBA" id="ARBA00004141"/>
    </source>
</evidence>
<feature type="domain" description="EamA" evidence="7">
    <location>
        <begin position="7"/>
        <end position="139"/>
    </location>
</feature>
<dbReference type="InterPro" id="IPR050638">
    <property type="entry name" value="AA-Vitamin_Transporters"/>
</dbReference>
<feature type="transmembrane region" description="Helical" evidence="6">
    <location>
        <begin position="180"/>
        <end position="201"/>
    </location>
</feature>
<evidence type="ECO:0000313" key="9">
    <source>
        <dbReference type="Proteomes" id="UP000243406"/>
    </source>
</evidence>
<name>A0A1T5AQA8_9FIRM</name>
<comment type="similarity">
    <text evidence="2">Belongs to the EamA transporter family.</text>
</comment>
<dbReference type="Pfam" id="PF00892">
    <property type="entry name" value="EamA"/>
    <property type="match status" value="2"/>
</dbReference>
<feature type="transmembrane region" description="Helical" evidence="6">
    <location>
        <begin position="128"/>
        <end position="149"/>
    </location>
</feature>
<feature type="domain" description="EamA" evidence="7">
    <location>
        <begin position="154"/>
        <end position="284"/>
    </location>
</feature>
<feature type="transmembrane region" description="Helical" evidence="6">
    <location>
        <begin position="271"/>
        <end position="288"/>
    </location>
</feature>
<sequence length="301" mass="32883">MDKETKSYLKIALAGSLWGMIGIFVQTLRGFGLSAEFVAFSRVFLGFALLAVWFLIKDPSILKIDLKGLISACVIGVISQGLFNLTYFASIQRVGTFTAVVLLYFSPVFMFLLGTFMYKEKADKRKIISVLICFAGCIFGVTGGDFSALKADFPGIALGLIASLSYSLMPALSKKTASSYNPFTIIIYSFMFGSLMLLPFAKPMNELYMLQDLRLVVLLIAFSIFVAAMPYCLYIPSLHNVQVSKLGVIASVELIVSIAIAAVFLKEPVRLGNLIGVAIILVSIGAMNKPPVKMIKREISQ</sequence>
<protein>
    <submittedName>
        <fullName evidence="8">Threonine/homoserine efflux transporter RhtA</fullName>
    </submittedName>
</protein>
<dbReference type="RefSeq" id="WP_079589024.1">
    <property type="nucleotide sequence ID" value="NZ_FUYN01000002.1"/>
</dbReference>
<evidence type="ECO:0000259" key="7">
    <source>
        <dbReference type="Pfam" id="PF00892"/>
    </source>
</evidence>
<evidence type="ECO:0000313" key="8">
    <source>
        <dbReference type="EMBL" id="SKB37106.1"/>
    </source>
</evidence>
<dbReference type="PANTHER" id="PTHR32322:SF2">
    <property type="entry name" value="EAMA DOMAIN-CONTAINING PROTEIN"/>
    <property type="match status" value="1"/>
</dbReference>
<dbReference type="InterPro" id="IPR037185">
    <property type="entry name" value="EmrE-like"/>
</dbReference>
<feature type="transmembrane region" description="Helical" evidence="6">
    <location>
        <begin position="68"/>
        <end position="88"/>
    </location>
</feature>
<dbReference type="EMBL" id="FUYN01000002">
    <property type="protein sequence ID" value="SKB37106.1"/>
    <property type="molecule type" value="Genomic_DNA"/>
</dbReference>
<feature type="transmembrane region" description="Helical" evidence="6">
    <location>
        <begin position="155"/>
        <end position="173"/>
    </location>
</feature>